<proteinExistence type="predicted"/>
<evidence type="ECO:0000313" key="1">
    <source>
        <dbReference type="EMBL" id="JAD64443.1"/>
    </source>
</evidence>
<reference evidence="1" key="2">
    <citation type="journal article" date="2015" name="Data Brief">
        <title>Shoot transcriptome of the giant reed, Arundo donax.</title>
        <authorList>
            <person name="Barrero R.A."/>
            <person name="Guerrero F.D."/>
            <person name="Moolhuijzen P."/>
            <person name="Goolsby J.A."/>
            <person name="Tidwell J."/>
            <person name="Bellgard S.E."/>
            <person name="Bellgard M.I."/>
        </authorList>
    </citation>
    <scope>NUCLEOTIDE SEQUENCE</scope>
    <source>
        <tissue evidence="1">Shoot tissue taken approximately 20 cm above the soil surface</tissue>
    </source>
</reference>
<protein>
    <submittedName>
        <fullName evidence="1">Uncharacterized protein</fullName>
    </submittedName>
</protein>
<dbReference type="AlphaFoldDB" id="A0A0A9BQK6"/>
<name>A0A0A9BQK6_ARUDO</name>
<sequence length="53" mass="6122">MKAALGQIVPLMNWDVEEINKLGSMLTMSPVVRVTCIRWMENSSSKDQLLFYF</sequence>
<accession>A0A0A9BQK6</accession>
<reference evidence="1" key="1">
    <citation type="submission" date="2014-09" db="EMBL/GenBank/DDBJ databases">
        <authorList>
            <person name="Magalhaes I.L.F."/>
            <person name="Oliveira U."/>
            <person name="Santos F.R."/>
            <person name="Vidigal T.H.D.A."/>
            <person name="Brescovit A.D."/>
            <person name="Santos A.J."/>
        </authorList>
    </citation>
    <scope>NUCLEOTIDE SEQUENCE</scope>
    <source>
        <tissue evidence="1">Shoot tissue taken approximately 20 cm above the soil surface</tissue>
    </source>
</reference>
<organism evidence="1">
    <name type="scientific">Arundo donax</name>
    <name type="common">Giant reed</name>
    <name type="synonym">Donax arundinaceus</name>
    <dbReference type="NCBI Taxonomy" id="35708"/>
    <lineage>
        <taxon>Eukaryota</taxon>
        <taxon>Viridiplantae</taxon>
        <taxon>Streptophyta</taxon>
        <taxon>Embryophyta</taxon>
        <taxon>Tracheophyta</taxon>
        <taxon>Spermatophyta</taxon>
        <taxon>Magnoliopsida</taxon>
        <taxon>Liliopsida</taxon>
        <taxon>Poales</taxon>
        <taxon>Poaceae</taxon>
        <taxon>PACMAD clade</taxon>
        <taxon>Arundinoideae</taxon>
        <taxon>Arundineae</taxon>
        <taxon>Arundo</taxon>
    </lineage>
</organism>
<dbReference type="EMBL" id="GBRH01233452">
    <property type="protein sequence ID" value="JAD64443.1"/>
    <property type="molecule type" value="Transcribed_RNA"/>
</dbReference>